<dbReference type="AlphaFoldDB" id="B2W2B3"/>
<proteinExistence type="predicted"/>
<protein>
    <submittedName>
        <fullName evidence="1">Uncharacterized protein</fullName>
    </submittedName>
</protein>
<reference evidence="2" key="1">
    <citation type="journal article" date="2013" name="G3 (Bethesda)">
        <title>Comparative genomics of a plant-pathogenic fungus, Pyrenophora tritici-repentis, reveals transduplication and the impact of repeat elements on pathogenicity and population divergence.</title>
        <authorList>
            <person name="Manning V.A."/>
            <person name="Pandelova I."/>
            <person name="Dhillon B."/>
            <person name="Wilhelm L.J."/>
            <person name="Goodwin S.B."/>
            <person name="Berlin A.M."/>
            <person name="Figueroa M."/>
            <person name="Freitag M."/>
            <person name="Hane J.K."/>
            <person name="Henrissat B."/>
            <person name="Holman W.H."/>
            <person name="Kodira C.D."/>
            <person name="Martin J."/>
            <person name="Oliver R.P."/>
            <person name="Robbertse B."/>
            <person name="Schackwitz W."/>
            <person name="Schwartz D.C."/>
            <person name="Spatafora J.W."/>
            <person name="Turgeon B.G."/>
            <person name="Yandava C."/>
            <person name="Young S."/>
            <person name="Zhou S."/>
            <person name="Zeng Q."/>
            <person name="Grigoriev I.V."/>
            <person name="Ma L.-J."/>
            <person name="Ciuffetti L.M."/>
        </authorList>
    </citation>
    <scope>NUCLEOTIDE SEQUENCE [LARGE SCALE GENOMIC DNA]</scope>
    <source>
        <strain evidence="2">Pt-1C-BFP</strain>
    </source>
</reference>
<dbReference type="HOGENOM" id="CLU_1778432_0_0_1"/>
<accession>B2W2B3</accession>
<dbReference type="OrthoDB" id="10254945at2759"/>
<dbReference type="InParanoid" id="B2W2B3"/>
<organism evidence="1 2">
    <name type="scientific">Pyrenophora tritici-repentis (strain Pt-1C-BFP)</name>
    <name type="common">Wheat tan spot fungus</name>
    <name type="synonym">Drechslera tritici-repentis</name>
    <dbReference type="NCBI Taxonomy" id="426418"/>
    <lineage>
        <taxon>Eukaryota</taxon>
        <taxon>Fungi</taxon>
        <taxon>Dikarya</taxon>
        <taxon>Ascomycota</taxon>
        <taxon>Pezizomycotina</taxon>
        <taxon>Dothideomycetes</taxon>
        <taxon>Pleosporomycetidae</taxon>
        <taxon>Pleosporales</taxon>
        <taxon>Pleosporineae</taxon>
        <taxon>Pleosporaceae</taxon>
        <taxon>Pyrenophora</taxon>
    </lineage>
</organism>
<dbReference type="EMBL" id="DS231617">
    <property type="protein sequence ID" value="EDU46399.1"/>
    <property type="molecule type" value="Genomic_DNA"/>
</dbReference>
<evidence type="ECO:0000313" key="2">
    <source>
        <dbReference type="Proteomes" id="UP000001471"/>
    </source>
</evidence>
<evidence type="ECO:0000313" key="1">
    <source>
        <dbReference type="EMBL" id="EDU46399.1"/>
    </source>
</evidence>
<dbReference type="Proteomes" id="UP000001471">
    <property type="component" value="Unassembled WGS sequence"/>
</dbReference>
<sequence length="146" mass="16556">MAEQNSRSKRIAPETCSGINGLIATCNKNDRFKLLEDDSVLPVNLSSPIHPLFNWFDTEGPMRQMLQLASQFIAHDSLLVFFVPLLYGRELTSTINPNNKTHLSDPLADISEQKRNEYICGRSETNSFNVMFPWFSAQACMQDRNG</sequence>
<gene>
    <name evidence="1" type="ORF">PTRG_03561</name>
</gene>
<dbReference type="eggNOG" id="ENOG502SUDZ">
    <property type="taxonomic scope" value="Eukaryota"/>
</dbReference>
<name>B2W2B3_PYRTR</name>
<dbReference type="STRING" id="426418.B2W2B3"/>